<dbReference type="AlphaFoldDB" id="A0A0E3ZY86"/>
<keyword evidence="4" id="KW-1185">Reference proteome</keyword>
<dbReference type="RefSeq" id="WP_046576173.1">
    <property type="nucleotide sequence ID" value="NZ_CP010429.1"/>
</dbReference>
<dbReference type="Proteomes" id="UP000033054">
    <property type="component" value="Chromosome"/>
</dbReference>
<evidence type="ECO:0000256" key="1">
    <source>
        <dbReference type="SAM" id="SignalP"/>
    </source>
</evidence>
<feature type="signal peptide" evidence="1">
    <location>
        <begin position="1"/>
        <end position="18"/>
    </location>
</feature>
<proteinExistence type="predicted"/>
<dbReference type="HOGENOM" id="CLU_141608_1_0_10"/>
<dbReference type="STRING" id="1379870.SD10_19900"/>
<name>A0A0E3ZY86_9BACT</name>
<dbReference type="EMBL" id="CP010429">
    <property type="protein sequence ID" value="AKD56829.1"/>
    <property type="molecule type" value="Genomic_DNA"/>
</dbReference>
<dbReference type="InterPro" id="IPR027843">
    <property type="entry name" value="DUF4440"/>
</dbReference>
<feature type="chain" id="PRO_5002417435" description="DUF4440 domain-containing protein" evidence="1">
    <location>
        <begin position="19"/>
        <end position="157"/>
    </location>
</feature>
<protein>
    <recommendedName>
        <fullName evidence="2">DUF4440 domain-containing protein</fullName>
    </recommendedName>
</protein>
<dbReference type="Pfam" id="PF14534">
    <property type="entry name" value="DUF4440"/>
    <property type="match status" value="1"/>
</dbReference>
<organism evidence="3 4">
    <name type="scientific">Spirosoma radiotolerans</name>
    <dbReference type="NCBI Taxonomy" id="1379870"/>
    <lineage>
        <taxon>Bacteria</taxon>
        <taxon>Pseudomonadati</taxon>
        <taxon>Bacteroidota</taxon>
        <taxon>Cytophagia</taxon>
        <taxon>Cytophagales</taxon>
        <taxon>Cytophagaceae</taxon>
        <taxon>Spirosoma</taxon>
    </lineage>
</organism>
<keyword evidence="1" id="KW-0732">Signal</keyword>
<sequence>MNYILTLCLLLSLRLVQAQTPVSPSAAATTTVAQTADEKAVIDVEKQRFAAQVSKDITALNKVLANDLVYTHSNGGADSRQSYIRSIQDGKIAYESINVEEQNARIYGNTAVINGKCLVKAINKGETVNSHLLYLSVYVRNAGQWQLVAWQSTKLGN</sequence>
<dbReference type="Gene3D" id="3.10.450.50">
    <property type="match status" value="1"/>
</dbReference>
<gene>
    <name evidence="3" type="ORF">SD10_19900</name>
</gene>
<feature type="domain" description="DUF4440" evidence="2">
    <location>
        <begin position="42"/>
        <end position="147"/>
    </location>
</feature>
<dbReference type="SUPFAM" id="SSF54427">
    <property type="entry name" value="NTF2-like"/>
    <property type="match status" value="1"/>
</dbReference>
<dbReference type="PATRIC" id="fig|1379870.5.peg.4289"/>
<reference evidence="3 4" key="1">
    <citation type="journal article" date="2014" name="Curr. Microbiol.">
        <title>Spirosoma radiotolerans sp. nov., a gamma-radiation-resistant bacterium isolated from gamma ray-irradiated soil.</title>
        <authorList>
            <person name="Lee J.J."/>
            <person name="Srinivasan S."/>
            <person name="Lim S."/>
            <person name="Joe M."/>
            <person name="Im S."/>
            <person name="Bae S.I."/>
            <person name="Park K.R."/>
            <person name="Han J.H."/>
            <person name="Park S.H."/>
            <person name="Joo B.M."/>
            <person name="Park S.J."/>
            <person name="Kim M.K."/>
        </authorList>
    </citation>
    <scope>NUCLEOTIDE SEQUENCE [LARGE SCALE GENOMIC DNA]</scope>
    <source>
        <strain evidence="3 4">DG5A</strain>
    </source>
</reference>
<dbReference type="KEGG" id="srd:SD10_19900"/>
<evidence type="ECO:0000313" key="3">
    <source>
        <dbReference type="EMBL" id="AKD56829.1"/>
    </source>
</evidence>
<dbReference type="InterPro" id="IPR032710">
    <property type="entry name" value="NTF2-like_dom_sf"/>
</dbReference>
<accession>A0A0E3ZY86</accession>
<dbReference type="OrthoDB" id="1445948at2"/>
<evidence type="ECO:0000259" key="2">
    <source>
        <dbReference type="Pfam" id="PF14534"/>
    </source>
</evidence>
<evidence type="ECO:0000313" key="4">
    <source>
        <dbReference type="Proteomes" id="UP000033054"/>
    </source>
</evidence>